<sequence>MDDEASPRRTDPRATPSPAATPLASSPFLPRLAAAAASGLTHAYARREPLRFALGDAEYEANWRIDAAPAPGARGYRFSIAGLAHGTLVIDAAAEAAWLGDGADPAVPPVVRCALLADVFAPLLAAIESLTRLRVELLPPSADTEIDHAAAAASPAALRFALRRAASDWRCHGALLFDAPDVLGVFFPSPPAASSPQQATDAAANTTAAFATLPVPLAFELGRTSLTARELADVEPGDIIAIEHWLAQGKNLLCTARVRASPAWEIVGRPSGNQLVVERIRELPLESTQSNDPPLAHAGDTPQGAADASPRRLDGLAVDVAFQLPSCTMSLGELGALQPGAVIELQQGINQSIIDIVANGTRIGEGHLVAVGQKLGVRVTALTPPATNAPRERQDG</sequence>
<dbReference type="EMBL" id="FXAH01000009">
    <property type="protein sequence ID" value="SMF53612.1"/>
    <property type="molecule type" value="Genomic_DNA"/>
</dbReference>
<evidence type="ECO:0000259" key="4">
    <source>
        <dbReference type="Pfam" id="PF26304"/>
    </source>
</evidence>
<protein>
    <submittedName>
        <fullName evidence="5">Type III secretion system apparatus protein YscQ/HrcQ</fullName>
    </submittedName>
</protein>
<dbReference type="InterPro" id="IPR036429">
    <property type="entry name" value="SpoA-like_sf"/>
</dbReference>
<feature type="compositionally biased region" description="Low complexity" evidence="2">
    <location>
        <begin position="13"/>
        <end position="25"/>
    </location>
</feature>
<dbReference type="InterPro" id="IPR058805">
    <property type="entry name" value="SpaO_FliMN_C_rel"/>
</dbReference>
<dbReference type="GO" id="GO:0030254">
    <property type="term" value="P:protein secretion by the type III secretion system"/>
    <property type="evidence" value="ECO:0007669"/>
    <property type="project" value="InterPro"/>
</dbReference>
<reference evidence="6" key="1">
    <citation type="submission" date="2017-04" db="EMBL/GenBank/DDBJ databases">
        <authorList>
            <person name="Varghese N."/>
            <person name="Submissions S."/>
        </authorList>
    </citation>
    <scope>NUCLEOTIDE SEQUENCE [LARGE SCALE GENOMIC DNA]</scope>
    <source>
        <strain evidence="6">Ballard 720</strain>
    </source>
</reference>
<dbReference type="NCBIfam" id="TIGR02551">
    <property type="entry name" value="SpaO_YscQ"/>
    <property type="match status" value="1"/>
</dbReference>
<name>A0A1X7FK92_TRICW</name>
<dbReference type="GO" id="GO:0071978">
    <property type="term" value="P:bacterial-type flagellum-dependent swarming motility"/>
    <property type="evidence" value="ECO:0007669"/>
    <property type="project" value="TreeGrafter"/>
</dbReference>
<evidence type="ECO:0000256" key="1">
    <source>
        <dbReference type="ARBA" id="ARBA00009226"/>
    </source>
</evidence>
<feature type="compositionally biased region" description="Basic and acidic residues" evidence="2">
    <location>
        <begin position="1"/>
        <end position="12"/>
    </location>
</feature>
<feature type="domain" description="SpaO FliM/N C-terminal related" evidence="4">
    <location>
        <begin position="211"/>
        <end position="244"/>
    </location>
</feature>
<accession>A0A1X7FK92</accession>
<dbReference type="OrthoDB" id="8929629at2"/>
<feature type="domain" description="Flagellar motor switch protein FliN-like C-terminal" evidence="3">
    <location>
        <begin position="312"/>
        <end position="381"/>
    </location>
</feature>
<keyword evidence="6" id="KW-1185">Reference proteome</keyword>
<dbReference type="PANTHER" id="PTHR30034:SF6">
    <property type="entry name" value="YOP PROTEINS TRANSLOCATION PROTEIN Q"/>
    <property type="match status" value="1"/>
</dbReference>
<dbReference type="Gene3D" id="2.30.330.10">
    <property type="entry name" value="SpoA-like"/>
    <property type="match status" value="2"/>
</dbReference>
<dbReference type="Pfam" id="PF01052">
    <property type="entry name" value="FliMN_C"/>
    <property type="match status" value="1"/>
</dbReference>
<feature type="region of interest" description="Disordered" evidence="2">
    <location>
        <begin position="286"/>
        <end position="309"/>
    </location>
</feature>
<gene>
    <name evidence="5" type="ORF">SAMN06295900_109133</name>
</gene>
<evidence type="ECO:0000313" key="5">
    <source>
        <dbReference type="EMBL" id="SMF53612.1"/>
    </source>
</evidence>
<feature type="region of interest" description="Disordered" evidence="2">
    <location>
        <begin position="1"/>
        <end position="25"/>
    </location>
</feature>
<dbReference type="InterPro" id="IPR001543">
    <property type="entry name" value="FliN-like_C"/>
</dbReference>
<evidence type="ECO:0000313" key="6">
    <source>
        <dbReference type="Proteomes" id="UP000192911"/>
    </source>
</evidence>
<evidence type="ECO:0000259" key="3">
    <source>
        <dbReference type="Pfam" id="PF01052"/>
    </source>
</evidence>
<dbReference type="InterPro" id="IPR013385">
    <property type="entry name" value="T3SS_SpaO/YscQ/SpaO"/>
</dbReference>
<dbReference type="SUPFAM" id="SSF101801">
    <property type="entry name" value="Surface presentation of antigens (SPOA)"/>
    <property type="match status" value="2"/>
</dbReference>
<dbReference type="Proteomes" id="UP000192911">
    <property type="component" value="Unassembled WGS sequence"/>
</dbReference>
<dbReference type="PANTHER" id="PTHR30034">
    <property type="entry name" value="FLAGELLAR MOTOR SWITCH PROTEIN FLIM"/>
    <property type="match status" value="1"/>
</dbReference>
<evidence type="ECO:0000256" key="2">
    <source>
        <dbReference type="SAM" id="MobiDB-lite"/>
    </source>
</evidence>
<organism evidence="5 6">
    <name type="scientific">Trinickia caryophylli</name>
    <name type="common">Paraburkholderia caryophylli</name>
    <dbReference type="NCBI Taxonomy" id="28094"/>
    <lineage>
        <taxon>Bacteria</taxon>
        <taxon>Pseudomonadati</taxon>
        <taxon>Pseudomonadota</taxon>
        <taxon>Betaproteobacteria</taxon>
        <taxon>Burkholderiales</taxon>
        <taxon>Burkholderiaceae</taxon>
        <taxon>Trinickia</taxon>
    </lineage>
</organism>
<dbReference type="Pfam" id="PF26304">
    <property type="entry name" value="FliMN_C_rel"/>
    <property type="match status" value="1"/>
</dbReference>
<proteinExistence type="inferred from homology"/>
<dbReference type="AlphaFoldDB" id="A0A1X7FK92"/>
<dbReference type="STRING" id="28094.SAMN06295900_109133"/>
<dbReference type="GO" id="GO:0050918">
    <property type="term" value="P:positive chemotaxis"/>
    <property type="evidence" value="ECO:0007669"/>
    <property type="project" value="TreeGrafter"/>
</dbReference>
<comment type="similarity">
    <text evidence="1">Belongs to the FliN/MopA/SpaO family.</text>
</comment>